<feature type="domain" description="Phospholipid/glycerol acyltransferase" evidence="3">
    <location>
        <begin position="51"/>
        <end position="165"/>
    </location>
</feature>
<dbReference type="AlphaFoldDB" id="A0A174E3N7"/>
<dbReference type="Gene3D" id="3.40.1130.10">
    <property type="entry name" value="Glycerol-3-phosphate (1)-acyltransferase"/>
    <property type="match status" value="1"/>
</dbReference>
<dbReference type="SMART" id="SM00563">
    <property type="entry name" value="PlsC"/>
    <property type="match status" value="1"/>
</dbReference>
<dbReference type="OrthoDB" id="9803035at2"/>
<dbReference type="CDD" id="cd07989">
    <property type="entry name" value="LPLAT_AGPAT-like"/>
    <property type="match status" value="1"/>
</dbReference>
<organism evidence="4 5">
    <name type="scientific">Clostridium paraputrificum</name>
    <dbReference type="NCBI Taxonomy" id="29363"/>
    <lineage>
        <taxon>Bacteria</taxon>
        <taxon>Bacillati</taxon>
        <taxon>Bacillota</taxon>
        <taxon>Clostridia</taxon>
        <taxon>Eubacteriales</taxon>
        <taxon>Clostridiaceae</taxon>
        <taxon>Clostridium</taxon>
    </lineage>
</organism>
<proteinExistence type="predicted"/>
<reference evidence="4 5" key="1">
    <citation type="submission" date="2016-06" db="EMBL/GenBank/DDBJ databases">
        <authorList>
            <person name="Kjaerup R.B."/>
            <person name="Dalgaard T.S."/>
            <person name="Juul-Madsen H.R."/>
        </authorList>
    </citation>
    <scope>NUCLEOTIDE SEQUENCE [LARGE SCALE GENOMIC DNA]</scope>
    <source>
        <strain evidence="4 5">373-A1</strain>
    </source>
</reference>
<keyword evidence="5" id="KW-1185">Reference proteome</keyword>
<dbReference type="RefSeq" id="WP_027098763.1">
    <property type="nucleotide sequence ID" value="NZ_CABHIH010000001.1"/>
</dbReference>
<dbReference type="GeneID" id="42776593"/>
<dbReference type="Pfam" id="PF01553">
    <property type="entry name" value="Acyltransferase"/>
    <property type="match status" value="1"/>
</dbReference>
<accession>A0A174E3N7</accession>
<sequence>MLSPFTVKVLKILPEGVLVEVAKKITNNYLKKFARLHIEGFEKLEKYEGPFIFICNHLSNSDGIVLNKLLKEKYDPYFVAGVKLTNDPITNAGTKMVKNIPVKPNTADKEAITTMVKTVKNGENLLIFPEGTRSRTGAMIEGKKGILLLARMTKAKIIPIGMSGTDKLLPIDEGGNMGSETWHEADVTVKFGKPVELPKRIKEEDKHEYDNKCMYILMRSIAELLPEEYRGVYK</sequence>
<evidence type="ECO:0000256" key="2">
    <source>
        <dbReference type="ARBA" id="ARBA00023315"/>
    </source>
</evidence>
<evidence type="ECO:0000256" key="1">
    <source>
        <dbReference type="ARBA" id="ARBA00022679"/>
    </source>
</evidence>
<gene>
    <name evidence="4" type="ORF">CP373A1_16380</name>
</gene>
<keyword evidence="2 4" id="KW-0012">Acyltransferase</keyword>
<evidence type="ECO:0000259" key="3">
    <source>
        <dbReference type="SMART" id="SM00563"/>
    </source>
</evidence>
<dbReference type="EMBL" id="MAPZ01000035">
    <property type="protein sequence ID" value="OBY09326.1"/>
    <property type="molecule type" value="Genomic_DNA"/>
</dbReference>
<comment type="caution">
    <text evidence="4">The sequence shown here is derived from an EMBL/GenBank/DDBJ whole genome shotgun (WGS) entry which is preliminary data.</text>
</comment>
<dbReference type="InterPro" id="IPR002123">
    <property type="entry name" value="Plipid/glycerol_acylTrfase"/>
</dbReference>
<protein>
    <submittedName>
        <fullName evidence="4">Acyl-phosphate glycerol 3-phosphate acyltransferase</fullName>
    </submittedName>
</protein>
<dbReference type="GO" id="GO:0003841">
    <property type="term" value="F:1-acylglycerol-3-phosphate O-acyltransferase activity"/>
    <property type="evidence" value="ECO:0007669"/>
    <property type="project" value="TreeGrafter"/>
</dbReference>
<evidence type="ECO:0000313" key="4">
    <source>
        <dbReference type="EMBL" id="OBY09326.1"/>
    </source>
</evidence>
<name>A0A174E3N7_9CLOT</name>
<dbReference type="GO" id="GO:0006654">
    <property type="term" value="P:phosphatidic acid biosynthetic process"/>
    <property type="evidence" value="ECO:0007669"/>
    <property type="project" value="TreeGrafter"/>
</dbReference>
<dbReference type="Proteomes" id="UP000092714">
    <property type="component" value="Unassembled WGS sequence"/>
</dbReference>
<dbReference type="PANTHER" id="PTHR10434:SF40">
    <property type="entry name" value="1-ACYL-SN-GLYCEROL-3-PHOSPHATE ACYLTRANSFERASE"/>
    <property type="match status" value="1"/>
</dbReference>
<dbReference type="eggNOG" id="COG0204">
    <property type="taxonomic scope" value="Bacteria"/>
</dbReference>
<dbReference type="PANTHER" id="PTHR10434">
    <property type="entry name" value="1-ACYL-SN-GLYCEROL-3-PHOSPHATE ACYLTRANSFERASE"/>
    <property type="match status" value="1"/>
</dbReference>
<keyword evidence="1 4" id="KW-0808">Transferase</keyword>
<evidence type="ECO:0000313" key="5">
    <source>
        <dbReference type="Proteomes" id="UP000092714"/>
    </source>
</evidence>
<dbReference type="SUPFAM" id="SSF69593">
    <property type="entry name" value="Glycerol-3-phosphate (1)-acyltransferase"/>
    <property type="match status" value="1"/>
</dbReference>